<proteinExistence type="predicted"/>
<gene>
    <name evidence="1" type="ORF">VJJ08_06415</name>
</gene>
<evidence type="ECO:0000313" key="1">
    <source>
        <dbReference type="EMBL" id="MEB3074929.1"/>
    </source>
</evidence>
<keyword evidence="2" id="KW-1185">Reference proteome</keyword>
<dbReference type="RefSeq" id="WP_314679650.1">
    <property type="nucleotide sequence ID" value="NZ_JAYKBW010000006.1"/>
</dbReference>
<accession>A0ABU5Z7I7</accession>
<dbReference type="InterPro" id="IPR010862">
    <property type="entry name" value="DUF1493"/>
</dbReference>
<dbReference type="EMBL" id="JAYKBW010000006">
    <property type="protein sequence ID" value="MEB3074929.1"/>
    <property type="molecule type" value="Genomic_DNA"/>
</dbReference>
<reference evidence="1 2" key="1">
    <citation type="submission" date="2023-12" db="EMBL/GenBank/DDBJ databases">
        <title>Genomic sequences of Capnocytophaga and Parvimonas strains.</title>
        <authorList>
            <person name="Watt R.M."/>
            <person name="Wang M."/>
            <person name="Yang T."/>
            <person name="Tong W.M."/>
        </authorList>
    </citation>
    <scope>NUCLEOTIDE SEQUENCE [LARGE SCALE GENOMIC DNA]</scope>
    <source>
        <strain evidence="1 2">CCUG 13096</strain>
    </source>
</reference>
<name>A0ABU5Z7I7_9FLAO</name>
<comment type="caution">
    <text evidence="1">The sequence shown here is derived from an EMBL/GenBank/DDBJ whole genome shotgun (WGS) entry which is preliminary data.</text>
</comment>
<protein>
    <submittedName>
        <fullName evidence="1">DUF1493 family protein</fullName>
    </submittedName>
</protein>
<organism evidence="1 2">
    <name type="scientific">Capnocytophaga gingivalis</name>
    <dbReference type="NCBI Taxonomy" id="1017"/>
    <lineage>
        <taxon>Bacteria</taxon>
        <taxon>Pseudomonadati</taxon>
        <taxon>Bacteroidota</taxon>
        <taxon>Flavobacteriia</taxon>
        <taxon>Flavobacteriales</taxon>
        <taxon>Flavobacteriaceae</taxon>
        <taxon>Capnocytophaga</taxon>
    </lineage>
</organism>
<dbReference type="Pfam" id="PF07377">
    <property type="entry name" value="DUF1493"/>
    <property type="match status" value="1"/>
</dbReference>
<sequence>MDTSIQEKLRALIFKYTYREHIALETSINKDLCIEGDDAIDFLNEFVMLFQVDITHFPFDEYFYNEGELSMIWFLKRFKNPKKPLTIHQLMEAIDKKKLD</sequence>
<evidence type="ECO:0000313" key="2">
    <source>
        <dbReference type="Proteomes" id="UP001311730"/>
    </source>
</evidence>
<dbReference type="Proteomes" id="UP001311730">
    <property type="component" value="Unassembled WGS sequence"/>
</dbReference>